<accession>A0ACD3B755</accession>
<dbReference type="EMBL" id="ML208274">
    <property type="protein sequence ID" value="TFK73640.1"/>
    <property type="molecule type" value="Genomic_DNA"/>
</dbReference>
<evidence type="ECO:0000313" key="1">
    <source>
        <dbReference type="EMBL" id="TFK73640.1"/>
    </source>
</evidence>
<evidence type="ECO:0000313" key="2">
    <source>
        <dbReference type="Proteomes" id="UP000308600"/>
    </source>
</evidence>
<gene>
    <name evidence="1" type="ORF">BDN72DRAFT_168497</name>
</gene>
<name>A0ACD3B755_9AGAR</name>
<keyword evidence="2" id="KW-1185">Reference proteome</keyword>
<reference evidence="1 2" key="1">
    <citation type="journal article" date="2019" name="Nat. Ecol. Evol.">
        <title>Megaphylogeny resolves global patterns of mushroom evolution.</title>
        <authorList>
            <person name="Varga T."/>
            <person name="Krizsan K."/>
            <person name="Foldi C."/>
            <person name="Dima B."/>
            <person name="Sanchez-Garcia M."/>
            <person name="Sanchez-Ramirez S."/>
            <person name="Szollosi G.J."/>
            <person name="Szarkandi J.G."/>
            <person name="Papp V."/>
            <person name="Albert L."/>
            <person name="Andreopoulos W."/>
            <person name="Angelini C."/>
            <person name="Antonin V."/>
            <person name="Barry K.W."/>
            <person name="Bougher N.L."/>
            <person name="Buchanan P."/>
            <person name="Buyck B."/>
            <person name="Bense V."/>
            <person name="Catcheside P."/>
            <person name="Chovatia M."/>
            <person name="Cooper J."/>
            <person name="Damon W."/>
            <person name="Desjardin D."/>
            <person name="Finy P."/>
            <person name="Geml J."/>
            <person name="Haridas S."/>
            <person name="Hughes K."/>
            <person name="Justo A."/>
            <person name="Karasinski D."/>
            <person name="Kautmanova I."/>
            <person name="Kiss B."/>
            <person name="Kocsube S."/>
            <person name="Kotiranta H."/>
            <person name="LaButti K.M."/>
            <person name="Lechner B.E."/>
            <person name="Liimatainen K."/>
            <person name="Lipzen A."/>
            <person name="Lukacs Z."/>
            <person name="Mihaltcheva S."/>
            <person name="Morgado L.N."/>
            <person name="Niskanen T."/>
            <person name="Noordeloos M.E."/>
            <person name="Ohm R.A."/>
            <person name="Ortiz-Santana B."/>
            <person name="Ovrebo C."/>
            <person name="Racz N."/>
            <person name="Riley R."/>
            <person name="Savchenko A."/>
            <person name="Shiryaev A."/>
            <person name="Soop K."/>
            <person name="Spirin V."/>
            <person name="Szebenyi C."/>
            <person name="Tomsovsky M."/>
            <person name="Tulloss R.E."/>
            <person name="Uehling J."/>
            <person name="Grigoriev I.V."/>
            <person name="Vagvolgyi C."/>
            <person name="Papp T."/>
            <person name="Martin F.M."/>
            <person name="Miettinen O."/>
            <person name="Hibbett D.S."/>
            <person name="Nagy L.G."/>
        </authorList>
    </citation>
    <scope>NUCLEOTIDE SEQUENCE [LARGE SCALE GENOMIC DNA]</scope>
    <source>
        <strain evidence="1 2">NL-1719</strain>
    </source>
</reference>
<dbReference type="Proteomes" id="UP000308600">
    <property type="component" value="Unassembled WGS sequence"/>
</dbReference>
<protein>
    <submittedName>
        <fullName evidence="1">Uncharacterized protein</fullName>
    </submittedName>
</protein>
<proteinExistence type="predicted"/>
<organism evidence="1 2">
    <name type="scientific">Pluteus cervinus</name>
    <dbReference type="NCBI Taxonomy" id="181527"/>
    <lineage>
        <taxon>Eukaryota</taxon>
        <taxon>Fungi</taxon>
        <taxon>Dikarya</taxon>
        <taxon>Basidiomycota</taxon>
        <taxon>Agaricomycotina</taxon>
        <taxon>Agaricomycetes</taxon>
        <taxon>Agaricomycetidae</taxon>
        <taxon>Agaricales</taxon>
        <taxon>Pluteineae</taxon>
        <taxon>Pluteaceae</taxon>
        <taxon>Pluteus</taxon>
    </lineage>
</organism>
<sequence>MSTPNPAQVQPNAIPPPPPPGPQPTGNIIIDAYHSVTHIGEIPCARNSLLGGIASGFGIGVIRGISAGPMVAGNWAVAAFAIVSLGSWHLCHKQMADERAKVTKIIENMPRRTLKENDNESPSKTTPS</sequence>